<evidence type="ECO:0000313" key="1">
    <source>
        <dbReference type="EMBL" id="JAH48366.1"/>
    </source>
</evidence>
<dbReference type="AlphaFoldDB" id="A0A0E9T401"/>
<proteinExistence type="predicted"/>
<protein>
    <submittedName>
        <fullName evidence="1">Uncharacterized protein</fullName>
    </submittedName>
</protein>
<organism evidence="1">
    <name type="scientific">Anguilla anguilla</name>
    <name type="common">European freshwater eel</name>
    <name type="synonym">Muraena anguilla</name>
    <dbReference type="NCBI Taxonomy" id="7936"/>
    <lineage>
        <taxon>Eukaryota</taxon>
        <taxon>Metazoa</taxon>
        <taxon>Chordata</taxon>
        <taxon>Craniata</taxon>
        <taxon>Vertebrata</taxon>
        <taxon>Euteleostomi</taxon>
        <taxon>Actinopterygii</taxon>
        <taxon>Neopterygii</taxon>
        <taxon>Teleostei</taxon>
        <taxon>Anguilliformes</taxon>
        <taxon>Anguillidae</taxon>
        <taxon>Anguilla</taxon>
    </lineage>
</organism>
<reference evidence="1" key="2">
    <citation type="journal article" date="2015" name="Fish Shellfish Immunol.">
        <title>Early steps in the European eel (Anguilla anguilla)-Vibrio vulnificus interaction in the gills: Role of the RtxA13 toxin.</title>
        <authorList>
            <person name="Callol A."/>
            <person name="Pajuelo D."/>
            <person name="Ebbesson L."/>
            <person name="Teles M."/>
            <person name="MacKenzie S."/>
            <person name="Amaro C."/>
        </authorList>
    </citation>
    <scope>NUCLEOTIDE SEQUENCE</scope>
</reference>
<name>A0A0E9T401_ANGAN</name>
<reference evidence="1" key="1">
    <citation type="submission" date="2014-11" db="EMBL/GenBank/DDBJ databases">
        <authorList>
            <person name="Amaro Gonzalez C."/>
        </authorList>
    </citation>
    <scope>NUCLEOTIDE SEQUENCE</scope>
</reference>
<dbReference type="EMBL" id="GBXM01060211">
    <property type="protein sequence ID" value="JAH48366.1"/>
    <property type="molecule type" value="Transcribed_RNA"/>
</dbReference>
<accession>A0A0E9T401</accession>
<sequence>MRGSQWSGYFLYMRYLLRERKRERGKERGDTKHGA</sequence>